<dbReference type="Gene3D" id="3.30.70.1400">
    <property type="entry name" value="Aminomethyltransferase beta-barrel domains"/>
    <property type="match status" value="1"/>
</dbReference>
<keyword evidence="3" id="KW-1185">Reference proteome</keyword>
<gene>
    <name evidence="2" type="ORF">SAMN06295970_102115</name>
</gene>
<dbReference type="PANTHER" id="PTHR22602">
    <property type="entry name" value="TRANSFERASE CAF17, MITOCHONDRIAL-RELATED"/>
    <property type="match status" value="1"/>
</dbReference>
<dbReference type="SUPFAM" id="SSF103025">
    <property type="entry name" value="Folate-binding domain"/>
    <property type="match status" value="1"/>
</dbReference>
<name>A0ABY1PUW3_9BURK</name>
<dbReference type="Proteomes" id="UP001158049">
    <property type="component" value="Unassembled WGS sequence"/>
</dbReference>
<protein>
    <recommendedName>
        <fullName evidence="1">GCVT N-terminal domain-containing protein</fullName>
    </recommendedName>
</protein>
<dbReference type="InterPro" id="IPR045179">
    <property type="entry name" value="YgfZ/GcvT"/>
</dbReference>
<dbReference type="PIRSF" id="PIRSF006487">
    <property type="entry name" value="GcvT"/>
    <property type="match status" value="1"/>
</dbReference>
<dbReference type="RefSeq" id="WP_283440921.1">
    <property type="nucleotide sequence ID" value="NZ_FXUL01000002.1"/>
</dbReference>
<dbReference type="InterPro" id="IPR006222">
    <property type="entry name" value="GCVT_N"/>
</dbReference>
<proteinExistence type="predicted"/>
<feature type="domain" description="GCVT N-terminal" evidence="1">
    <location>
        <begin position="44"/>
        <end position="154"/>
    </location>
</feature>
<evidence type="ECO:0000313" key="2">
    <source>
        <dbReference type="EMBL" id="SMP48162.1"/>
    </source>
</evidence>
<dbReference type="PANTHER" id="PTHR22602:SF0">
    <property type="entry name" value="TRANSFERASE CAF17, MITOCHONDRIAL-RELATED"/>
    <property type="match status" value="1"/>
</dbReference>
<dbReference type="EMBL" id="FXUL01000002">
    <property type="protein sequence ID" value="SMP48162.1"/>
    <property type="molecule type" value="Genomic_DNA"/>
</dbReference>
<dbReference type="Pfam" id="PF01571">
    <property type="entry name" value="GCV_T"/>
    <property type="match status" value="1"/>
</dbReference>
<reference evidence="2 3" key="1">
    <citation type="submission" date="2017-05" db="EMBL/GenBank/DDBJ databases">
        <authorList>
            <person name="Varghese N."/>
            <person name="Submissions S."/>
        </authorList>
    </citation>
    <scope>NUCLEOTIDE SEQUENCE [LARGE SCALE GENOMIC DNA]</scope>
    <source>
        <strain evidence="2 3">DSM 26001</strain>
    </source>
</reference>
<dbReference type="NCBIfam" id="TIGR03317">
    <property type="entry name" value="ygfZ_signature"/>
    <property type="match status" value="1"/>
</dbReference>
<accession>A0ABY1PUW3</accession>
<organism evidence="2 3">
    <name type="scientific">Noviherbaspirillum suwonense</name>
    <dbReference type="NCBI Taxonomy" id="1224511"/>
    <lineage>
        <taxon>Bacteria</taxon>
        <taxon>Pseudomonadati</taxon>
        <taxon>Pseudomonadota</taxon>
        <taxon>Betaproteobacteria</taxon>
        <taxon>Burkholderiales</taxon>
        <taxon>Oxalobacteraceae</taxon>
        <taxon>Noviherbaspirillum</taxon>
    </lineage>
</organism>
<evidence type="ECO:0000313" key="3">
    <source>
        <dbReference type="Proteomes" id="UP001158049"/>
    </source>
</evidence>
<comment type="caution">
    <text evidence="2">The sequence shown here is derived from an EMBL/GenBank/DDBJ whole genome shotgun (WGS) entry which is preliminary data.</text>
</comment>
<dbReference type="Gene3D" id="3.30.70.1630">
    <property type="match status" value="1"/>
</dbReference>
<sequence>MSATTTPWLDFLDAQGGRLSASTTPEVIGFHDVAAPASNFVAPLTHLGLMSATGDDAAGFLHNQLTNDVEKLGTAEARLAGYCTPKGRLLATMMVWKSADAIFLQLPREIQPAVQKRLQMFIMRAKARLADVSDAVVALGLAGPAAVAALAPWFPAPPSTAYGVAHADAGTLIRLPDADEISRFQWLTSPEQAQQAWPQLVQTLQPAGAQAWRLLDIRAAMPMVVQATQEQFVPQMINYEVLGGVNFRKGCYPGQEIVARSQYLGKLKRRMLPAVVNATGVTPGAEVYASTDTAQPCGQIVNAEASGDQTHCLVELKTAVLDEGATIHLGSADGPLLQIGTLPYALIDPT</sequence>
<dbReference type="InterPro" id="IPR017703">
    <property type="entry name" value="YgfZ/GCV_T_CS"/>
</dbReference>
<dbReference type="Gene3D" id="2.40.30.160">
    <property type="match status" value="1"/>
</dbReference>
<evidence type="ECO:0000259" key="1">
    <source>
        <dbReference type="Pfam" id="PF01571"/>
    </source>
</evidence>